<evidence type="ECO:0000313" key="2">
    <source>
        <dbReference type="EMBL" id="GGH73822.1"/>
    </source>
</evidence>
<protein>
    <submittedName>
        <fullName evidence="2">Glycosyl hydrolase</fullName>
    </submittedName>
</protein>
<name>A0ABQ1ZSI4_9BACL</name>
<evidence type="ECO:0000256" key="1">
    <source>
        <dbReference type="ARBA" id="ARBA00022801"/>
    </source>
</evidence>
<proteinExistence type="predicted"/>
<dbReference type="InterPro" id="IPR008928">
    <property type="entry name" value="6-hairpin_glycosidase_sf"/>
</dbReference>
<dbReference type="SUPFAM" id="SSF48208">
    <property type="entry name" value="Six-hairpin glycosidases"/>
    <property type="match status" value="1"/>
</dbReference>
<reference evidence="3" key="1">
    <citation type="journal article" date="2019" name="Int. J. Syst. Evol. Microbiol.">
        <title>The Global Catalogue of Microorganisms (GCM) 10K type strain sequencing project: providing services to taxonomists for standard genome sequencing and annotation.</title>
        <authorList>
            <consortium name="The Broad Institute Genomics Platform"/>
            <consortium name="The Broad Institute Genome Sequencing Center for Infectious Disease"/>
            <person name="Wu L."/>
            <person name="Ma J."/>
        </authorList>
    </citation>
    <scope>NUCLEOTIDE SEQUENCE [LARGE SCALE GENOMIC DNA]</scope>
    <source>
        <strain evidence="3">CCM 8702</strain>
    </source>
</reference>
<dbReference type="PANTHER" id="PTHR33886">
    <property type="entry name" value="UNSATURATED RHAMNOGALACTURONAN HYDROLASE (EUROFUNG)"/>
    <property type="match status" value="1"/>
</dbReference>
<gene>
    <name evidence="2" type="ORF">GCM10007362_13310</name>
</gene>
<dbReference type="Proteomes" id="UP000605427">
    <property type="component" value="Unassembled WGS sequence"/>
</dbReference>
<accession>A0ABQ1ZSI4</accession>
<keyword evidence="3" id="KW-1185">Reference proteome</keyword>
<dbReference type="Gene3D" id="1.50.10.10">
    <property type="match status" value="1"/>
</dbReference>
<keyword evidence="1 2" id="KW-0378">Hydrolase</keyword>
<comment type="caution">
    <text evidence="2">The sequence shown here is derived from an EMBL/GenBank/DDBJ whole genome shotgun (WGS) entry which is preliminary data.</text>
</comment>
<evidence type="ECO:0000313" key="3">
    <source>
        <dbReference type="Proteomes" id="UP000605427"/>
    </source>
</evidence>
<dbReference type="GO" id="GO:0016787">
    <property type="term" value="F:hydrolase activity"/>
    <property type="evidence" value="ECO:0007669"/>
    <property type="project" value="UniProtKB-KW"/>
</dbReference>
<dbReference type="InterPro" id="IPR052043">
    <property type="entry name" value="PolySaccharide_Degr_Enz"/>
</dbReference>
<dbReference type="InterPro" id="IPR010905">
    <property type="entry name" value="Glyco_hydro_88"/>
</dbReference>
<dbReference type="InterPro" id="IPR012341">
    <property type="entry name" value="6hp_glycosidase-like_sf"/>
</dbReference>
<dbReference type="RefSeq" id="WP_172247036.1">
    <property type="nucleotide sequence ID" value="NZ_BMDD01000001.1"/>
</dbReference>
<sequence length="385" mass="43275">MNSNEAMEAKSNGITGSSVEQRDRIVEALDKVTRRLMNLQRPDNEDELKALDGDAARRGYFARDFGMDVWDWPQGIGLYGLAKVGAYFEDERFSEYAKPWMSQRLEEGLPSRNINTTAPLLSLMELPEAEALSLEWAEWLANGLPRTEEDGYQHVTTGATAAEVTLNENEIWIDTLFMAILFTARMGVKYDRADWRQSSLHQLLLHIKYLYDRKSGLFFHGWNFTGRHNFSEAFWCRGNGWFTLGLPEYIDLMRPYLDEGILLYLNQTFRSQSEALLQLQHKDGLWHTLLDDSTSYTETSGSAAIAAGMLFGVRRGLLDGHFAEAAMKAVEAVLARVGKDGSVEGVSAGTPIGKLREDYAQIVMAPMAYGQALTIALLGEALYRS</sequence>
<dbReference type="PANTHER" id="PTHR33886:SF8">
    <property type="entry name" value="UNSATURATED RHAMNOGALACTURONAN HYDROLASE (EUROFUNG)"/>
    <property type="match status" value="1"/>
</dbReference>
<dbReference type="EMBL" id="BMDD01000001">
    <property type="protein sequence ID" value="GGH73822.1"/>
    <property type="molecule type" value="Genomic_DNA"/>
</dbReference>
<dbReference type="Pfam" id="PF07470">
    <property type="entry name" value="Glyco_hydro_88"/>
    <property type="match status" value="1"/>
</dbReference>
<organism evidence="2 3">
    <name type="scientific">Saccharibacillus endophyticus</name>
    <dbReference type="NCBI Taxonomy" id="2060666"/>
    <lineage>
        <taxon>Bacteria</taxon>
        <taxon>Bacillati</taxon>
        <taxon>Bacillota</taxon>
        <taxon>Bacilli</taxon>
        <taxon>Bacillales</taxon>
        <taxon>Paenibacillaceae</taxon>
        <taxon>Saccharibacillus</taxon>
    </lineage>
</organism>